<dbReference type="AlphaFoldDB" id="E3RYZ1"/>
<feature type="transmembrane region" description="Helical" evidence="1">
    <location>
        <begin position="12"/>
        <end position="33"/>
    </location>
</feature>
<dbReference type="CDD" id="cd05233">
    <property type="entry name" value="SDR_c"/>
    <property type="match status" value="1"/>
</dbReference>
<keyword evidence="3" id="KW-1185">Reference proteome</keyword>
<dbReference type="InterPro" id="IPR002347">
    <property type="entry name" value="SDR_fam"/>
</dbReference>
<evidence type="ECO:0000256" key="1">
    <source>
        <dbReference type="SAM" id="Phobius"/>
    </source>
</evidence>
<keyword evidence="1" id="KW-0812">Transmembrane</keyword>
<dbReference type="InterPro" id="IPR046366">
    <property type="entry name" value="MPAB"/>
</dbReference>
<dbReference type="KEGG" id="pte:PTT_14830"/>
<dbReference type="InterPro" id="IPR036291">
    <property type="entry name" value="NAD(P)-bd_dom_sf"/>
</dbReference>
<dbReference type="OrthoDB" id="545169at2759"/>
<name>E3RYZ1_PYRTT</name>
<dbReference type="Proteomes" id="UP000001067">
    <property type="component" value="Unassembled WGS sequence"/>
</dbReference>
<dbReference type="SUPFAM" id="SSF51735">
    <property type="entry name" value="NAD(P)-binding Rossmann-fold domains"/>
    <property type="match status" value="1"/>
</dbReference>
<evidence type="ECO:0000313" key="2">
    <source>
        <dbReference type="EMBL" id="EFQ89022.1"/>
    </source>
</evidence>
<reference evidence="2 3" key="1">
    <citation type="journal article" date="2010" name="Genome Biol.">
        <title>A first genome assembly of the barley fungal pathogen Pyrenophora teres f. teres.</title>
        <authorList>
            <person name="Ellwood S.R."/>
            <person name="Liu Z."/>
            <person name="Syme R.A."/>
            <person name="Lai Z."/>
            <person name="Hane J.K."/>
            <person name="Keiper F."/>
            <person name="Moffat C.S."/>
            <person name="Oliver R.P."/>
            <person name="Friesen T.L."/>
        </authorList>
    </citation>
    <scope>NUCLEOTIDE SEQUENCE [LARGE SCALE GENOMIC DNA]</scope>
    <source>
        <strain evidence="2 3">0-1</strain>
    </source>
</reference>
<dbReference type="Pfam" id="PF13561">
    <property type="entry name" value="adh_short_C2"/>
    <property type="match status" value="1"/>
</dbReference>
<proteinExistence type="predicted"/>
<gene>
    <name evidence="2" type="ORF">PTT_14830</name>
</gene>
<dbReference type="EMBL" id="GL536013">
    <property type="protein sequence ID" value="EFQ89022.1"/>
    <property type="molecule type" value="Genomic_DNA"/>
</dbReference>
<keyword evidence="1" id="KW-1133">Transmembrane helix</keyword>
<sequence>MEPYTSTIRLLASAHKTCIFTVIILYCLLVRYLRYKRRDRTPHTLHYPDRPSWARITLQDAHSIQLTLAEQEFPTTFSLSIFFSLFKTYGIPGISSLLVATGQLSGSATASKRAADTGVVITEVVLNEPDSERAIGGIALMNYLHGRYRKAGKISDEDMLYTLSLFVLEPIRWTANYEWRDVTDFEKCAMGVYLKDLGEKMEISYGGLPSASEGWRDGLHWLGELESWSLEYEMRCMVPAETNAVLARTTLGVALFNVPVCLRPSGVRMVSALLGTRLRRAMKLEKPPAIYTYLLTTIVEVRKFALRNFVLPRPACWRRKWFTELDAQTGRAHFCQYIAHPWYIEPTFAARWGLKALFLRFIGGAVPGENRYFPDGYRIHELGPEELVGKGGTEMERVINYASNSARATTLLDELSAIPGPSSNATTPRFHLIQADMSSKPSVQALVSETIEKMGRLDVVVSNAGWTRITTFSDIEQQVNDDDWDKCFTLNVKTHMWLAYATKDALAATEGAFITTASVAGVKPSGSSVPYAVTKAAQIHLAKSLAVILAPKIRVNSISPGLLMTEWGMKFPESKRLAAVGNTKLKRLATVEDCADVVRVLATGRSVTGQNICVDGGSSV</sequence>
<evidence type="ECO:0000313" key="3">
    <source>
        <dbReference type="Proteomes" id="UP000001067"/>
    </source>
</evidence>
<organism evidence="3">
    <name type="scientific">Pyrenophora teres f. teres (strain 0-1)</name>
    <name type="common">Barley net blotch fungus</name>
    <name type="synonym">Drechslera teres f. teres</name>
    <dbReference type="NCBI Taxonomy" id="861557"/>
    <lineage>
        <taxon>Eukaryota</taxon>
        <taxon>Fungi</taxon>
        <taxon>Dikarya</taxon>
        <taxon>Ascomycota</taxon>
        <taxon>Pezizomycotina</taxon>
        <taxon>Dothideomycetes</taxon>
        <taxon>Pleosporomycetidae</taxon>
        <taxon>Pleosporales</taxon>
        <taxon>Pleosporineae</taxon>
        <taxon>Pleosporaceae</taxon>
        <taxon>Pyrenophora</taxon>
    </lineage>
</organism>
<accession>E3RYZ1</accession>
<keyword evidence="1" id="KW-0472">Membrane</keyword>
<dbReference type="PRINTS" id="PR00080">
    <property type="entry name" value="SDRFAMILY"/>
</dbReference>
<dbReference type="PANTHER" id="PTHR36124:SF1">
    <property type="entry name" value="ER-BOUND OXYGENASE MPAB_MPAB'_RUBBER OXYGENASE CATALYTIC DOMAIN-CONTAINING PROTEIN"/>
    <property type="match status" value="1"/>
</dbReference>
<dbReference type="PANTHER" id="PTHR36124">
    <property type="match status" value="1"/>
</dbReference>
<dbReference type="eggNOG" id="KOG0725">
    <property type="taxonomic scope" value="Eukaryota"/>
</dbReference>
<protein>
    <submittedName>
        <fullName evidence="2">Uncharacterized protein</fullName>
    </submittedName>
</protein>
<dbReference type="GO" id="GO:0016491">
    <property type="term" value="F:oxidoreductase activity"/>
    <property type="evidence" value="ECO:0007669"/>
    <property type="project" value="InterPro"/>
</dbReference>
<dbReference type="HOGENOM" id="CLU_440841_0_0_1"/>
<dbReference type="Gene3D" id="3.40.50.720">
    <property type="entry name" value="NAD(P)-binding Rossmann-like Domain"/>
    <property type="match status" value="1"/>
</dbReference>